<protein>
    <recommendedName>
        <fullName evidence="4">25S rRNA adenine-N(1) methyltransferase</fullName>
        <ecNumber evidence="4">2.1.1.-</ecNumber>
    </recommendedName>
</protein>
<keyword evidence="3 4" id="KW-0949">S-adenosyl-L-methionine</keyword>
<evidence type="ECO:0000256" key="1">
    <source>
        <dbReference type="ARBA" id="ARBA00022603"/>
    </source>
</evidence>
<name>A0A9P5PYC7_9AGAR</name>
<dbReference type="PANTHER" id="PTHR21008:SF1">
    <property type="entry name" value="25S RRNA (ADENINE(2142)-N(1))-METHYLTRANSFERASE"/>
    <property type="match status" value="1"/>
</dbReference>
<comment type="subcellular location">
    <subcellularLocation>
        <location evidence="4">Nucleus</location>
        <location evidence="4">Nucleolus</location>
    </subcellularLocation>
</comment>
<dbReference type="OrthoDB" id="5954793at2759"/>
<comment type="similarity">
    <text evidence="4">Belongs to the BMT2 family.</text>
</comment>
<evidence type="ECO:0000256" key="4">
    <source>
        <dbReference type="HAMAP-Rule" id="MF_03044"/>
    </source>
</evidence>
<dbReference type="EMBL" id="JADNRY010000041">
    <property type="protein sequence ID" value="KAF9070415.1"/>
    <property type="molecule type" value="Genomic_DNA"/>
</dbReference>
<feature type="binding site" evidence="4">
    <location>
        <position position="140"/>
    </location>
    <ligand>
        <name>S-adenosyl-L-methionine</name>
        <dbReference type="ChEBI" id="CHEBI:59789"/>
    </ligand>
</feature>
<comment type="caution">
    <text evidence="6">The sequence shown here is derived from an EMBL/GenBank/DDBJ whole genome shotgun (WGS) entry which is preliminary data.</text>
</comment>
<evidence type="ECO:0000313" key="7">
    <source>
        <dbReference type="Proteomes" id="UP000772434"/>
    </source>
</evidence>
<feature type="compositionally biased region" description="Low complexity" evidence="5">
    <location>
        <begin position="11"/>
        <end position="25"/>
    </location>
</feature>
<reference evidence="6" key="1">
    <citation type="submission" date="2020-11" db="EMBL/GenBank/DDBJ databases">
        <authorList>
            <consortium name="DOE Joint Genome Institute"/>
            <person name="Ahrendt S."/>
            <person name="Riley R."/>
            <person name="Andreopoulos W."/>
            <person name="Labutti K."/>
            <person name="Pangilinan J."/>
            <person name="Ruiz-Duenas F.J."/>
            <person name="Barrasa J.M."/>
            <person name="Sanchez-Garcia M."/>
            <person name="Camarero S."/>
            <person name="Miyauchi S."/>
            <person name="Serrano A."/>
            <person name="Linde D."/>
            <person name="Babiker R."/>
            <person name="Drula E."/>
            <person name="Ayuso-Fernandez I."/>
            <person name="Pacheco R."/>
            <person name="Padilla G."/>
            <person name="Ferreira P."/>
            <person name="Barriuso J."/>
            <person name="Kellner H."/>
            <person name="Castanera R."/>
            <person name="Alfaro M."/>
            <person name="Ramirez L."/>
            <person name="Pisabarro A.G."/>
            <person name="Kuo A."/>
            <person name="Tritt A."/>
            <person name="Lipzen A."/>
            <person name="He G."/>
            <person name="Yan M."/>
            <person name="Ng V."/>
            <person name="Cullen D."/>
            <person name="Martin F."/>
            <person name="Rosso M.-N."/>
            <person name="Henrissat B."/>
            <person name="Hibbett D."/>
            <person name="Martinez A.T."/>
            <person name="Grigoriev I.V."/>
        </authorList>
    </citation>
    <scope>NUCLEOTIDE SEQUENCE</scope>
    <source>
        <strain evidence="6">AH 40177</strain>
    </source>
</reference>
<evidence type="ECO:0000313" key="6">
    <source>
        <dbReference type="EMBL" id="KAF9070415.1"/>
    </source>
</evidence>
<dbReference type="EC" id="2.1.1.-" evidence="4"/>
<keyword evidence="7" id="KW-1185">Reference proteome</keyword>
<dbReference type="HAMAP" id="MF_03044">
    <property type="entry name" value="BMT2"/>
    <property type="match status" value="1"/>
</dbReference>
<proteinExistence type="inferred from homology"/>
<dbReference type="GO" id="GO:0005730">
    <property type="term" value="C:nucleolus"/>
    <property type="evidence" value="ECO:0007669"/>
    <property type="project" value="UniProtKB-SubCell"/>
</dbReference>
<keyword evidence="1 4" id="KW-0489">Methyltransferase</keyword>
<dbReference type="InterPro" id="IPR021867">
    <property type="entry name" value="Bmt2/SAMTOR"/>
</dbReference>
<dbReference type="InterPro" id="IPR029063">
    <property type="entry name" value="SAM-dependent_MTases_sf"/>
</dbReference>
<evidence type="ECO:0000256" key="2">
    <source>
        <dbReference type="ARBA" id="ARBA00022679"/>
    </source>
</evidence>
<keyword evidence="2 4" id="KW-0808">Transferase</keyword>
<dbReference type="AlphaFoldDB" id="A0A9P5PYC7"/>
<organism evidence="6 7">
    <name type="scientific">Rhodocollybia butyracea</name>
    <dbReference type="NCBI Taxonomy" id="206335"/>
    <lineage>
        <taxon>Eukaryota</taxon>
        <taxon>Fungi</taxon>
        <taxon>Dikarya</taxon>
        <taxon>Basidiomycota</taxon>
        <taxon>Agaricomycotina</taxon>
        <taxon>Agaricomycetes</taxon>
        <taxon>Agaricomycetidae</taxon>
        <taxon>Agaricales</taxon>
        <taxon>Marasmiineae</taxon>
        <taxon>Omphalotaceae</taxon>
        <taxon>Rhodocollybia</taxon>
    </lineage>
</organism>
<feature type="binding site" evidence="4">
    <location>
        <position position="120"/>
    </location>
    <ligand>
        <name>S-adenosyl-L-methionine</name>
        <dbReference type="ChEBI" id="CHEBI:59789"/>
    </ligand>
</feature>
<dbReference type="Proteomes" id="UP000772434">
    <property type="component" value="Unassembled WGS sequence"/>
</dbReference>
<dbReference type="Pfam" id="PF11968">
    <property type="entry name" value="Bmt2"/>
    <property type="match status" value="1"/>
</dbReference>
<gene>
    <name evidence="6" type="ORF">BDP27DRAFT_1382857</name>
</gene>
<keyword evidence="4" id="KW-0539">Nucleus</keyword>
<accession>A0A9P5PYC7</accession>
<comment type="function">
    <text evidence="4">S-adenosyl-L-methionine-dependent methyltransferase that specifically methylates the N(1) position of an adenine present in helix 65 in 25S rRNA.</text>
</comment>
<evidence type="ECO:0000256" key="3">
    <source>
        <dbReference type="ARBA" id="ARBA00022691"/>
    </source>
</evidence>
<dbReference type="PANTHER" id="PTHR21008">
    <property type="entry name" value="S-ADENOSYLMETHIONINE SENSOR UPSTREAM OF MTORC1-RELATED"/>
    <property type="match status" value="1"/>
</dbReference>
<feature type="region of interest" description="Disordered" evidence="5">
    <location>
        <begin position="1"/>
        <end position="29"/>
    </location>
</feature>
<dbReference type="GO" id="GO:0016433">
    <property type="term" value="F:rRNA (adenine) methyltransferase activity"/>
    <property type="evidence" value="ECO:0007669"/>
    <property type="project" value="UniProtKB-UniRule"/>
</dbReference>
<dbReference type="SUPFAM" id="SSF53335">
    <property type="entry name" value="S-adenosyl-L-methionine-dependent methyltransferases"/>
    <property type="match status" value="1"/>
</dbReference>
<evidence type="ECO:0000256" key="5">
    <source>
        <dbReference type="SAM" id="MobiDB-lite"/>
    </source>
</evidence>
<sequence>MPKVRKRKIPVTATVASTSNTSSSSKPEASRAVIRRFHVLLKRKTQLLKATDRDLARKTELANVEHEIEELGGMESYQRMSTIGQGTDRGGGSEKVLIRWLKDKEMHKKEKKLSRLLEVGALKPDNYESCSTWIDNTPMDLNSRHPSIMEQDFLLLDEEQNHLKWDIISLSLVLNFVPEPSDRGRMLHLANNFLVSGGHLFVALPLPCLANSRYLDFDLFIGLMTFLGFTELQRHWKQGGKMVYHLFQKTMDVPLPLTKLTIPLRLSKKMILRTGDRNNFSILL</sequence>